<dbReference type="RefSeq" id="WP_145354661.1">
    <property type="nucleotide sequence ID" value="NZ_CP036262.1"/>
</dbReference>
<dbReference type="KEGG" id="rml:FF011L_53460"/>
<accession>A0A517MNT2</accession>
<dbReference type="Proteomes" id="UP000320672">
    <property type="component" value="Chromosome"/>
</dbReference>
<proteinExistence type="predicted"/>
<gene>
    <name evidence="1" type="ORF">FF011L_53460</name>
</gene>
<dbReference type="AlphaFoldDB" id="A0A517MNT2"/>
<dbReference type="EMBL" id="CP036262">
    <property type="protein sequence ID" value="QDS96534.1"/>
    <property type="molecule type" value="Genomic_DNA"/>
</dbReference>
<evidence type="ECO:0000313" key="1">
    <source>
        <dbReference type="EMBL" id="QDS96534.1"/>
    </source>
</evidence>
<sequence>MNDMKFADPTWAWQPFEPTADRPWDRSLVSHLYRRAGFGADLPSIEKAIDRSPADVVNELVASNREQSDFRATADALANATLAGGDPAKLSAAWVYRLLYTPNQVLEKLTLFWHGHFATGAEKVKDARMMWNQNQLLREHALGNFGDLAMKISHDPAMLIYLDSAINRKAHPNENFARELMELFCLGEGNYSEKDVLELARCFTGWEIKNKKFRKNRYQHDSKEKSVLGQSGNFDGEDGVRIVLEQPAAPKFIARKLYRFFVCDEPRPTDAMLQPLADLLREHDFEVAPVIARILGSNIFYSTNSVGRKIKSPVELVIGTLRCLNATTNTQRVAKGLRNIGQGLFYPPNVKGWDGGRAWINSSTLLGRANLVADILDSNTTRFDGKSLSEYLHTQNVRTTDQAIEHFEVCLLAVRLDEATKAQLRKTTAAHTGDKERQMRSLLHAVTSLPVCQLA</sequence>
<dbReference type="Pfam" id="PF08811">
    <property type="entry name" value="DUF1800"/>
    <property type="match status" value="1"/>
</dbReference>
<dbReference type="OrthoDB" id="9772295at2"/>
<reference evidence="1 2" key="1">
    <citation type="submission" date="2019-02" db="EMBL/GenBank/DDBJ databases">
        <title>Deep-cultivation of Planctomycetes and their phenomic and genomic characterization uncovers novel biology.</title>
        <authorList>
            <person name="Wiegand S."/>
            <person name="Jogler M."/>
            <person name="Boedeker C."/>
            <person name="Pinto D."/>
            <person name="Vollmers J."/>
            <person name="Rivas-Marin E."/>
            <person name="Kohn T."/>
            <person name="Peeters S.H."/>
            <person name="Heuer A."/>
            <person name="Rast P."/>
            <person name="Oberbeckmann S."/>
            <person name="Bunk B."/>
            <person name="Jeske O."/>
            <person name="Meyerdierks A."/>
            <person name="Storesund J.E."/>
            <person name="Kallscheuer N."/>
            <person name="Luecker S."/>
            <person name="Lage O.M."/>
            <person name="Pohl T."/>
            <person name="Merkel B.J."/>
            <person name="Hornburger P."/>
            <person name="Mueller R.-W."/>
            <person name="Bruemmer F."/>
            <person name="Labrenz M."/>
            <person name="Spormann A.M."/>
            <person name="Op den Camp H."/>
            <person name="Overmann J."/>
            <person name="Amann R."/>
            <person name="Jetten M.S.M."/>
            <person name="Mascher T."/>
            <person name="Medema M.H."/>
            <person name="Devos D.P."/>
            <person name="Kaster A.-K."/>
            <person name="Ovreas L."/>
            <person name="Rohde M."/>
            <person name="Galperin M.Y."/>
            <person name="Jogler C."/>
        </authorList>
    </citation>
    <scope>NUCLEOTIDE SEQUENCE [LARGE SCALE GENOMIC DNA]</scope>
    <source>
        <strain evidence="1 2">FF011L</strain>
    </source>
</reference>
<organism evidence="1 2">
    <name type="scientific">Roseimaritima multifibrata</name>
    <dbReference type="NCBI Taxonomy" id="1930274"/>
    <lineage>
        <taxon>Bacteria</taxon>
        <taxon>Pseudomonadati</taxon>
        <taxon>Planctomycetota</taxon>
        <taxon>Planctomycetia</taxon>
        <taxon>Pirellulales</taxon>
        <taxon>Pirellulaceae</taxon>
        <taxon>Roseimaritima</taxon>
    </lineage>
</organism>
<name>A0A517MNT2_9BACT</name>
<evidence type="ECO:0000313" key="2">
    <source>
        <dbReference type="Proteomes" id="UP000320672"/>
    </source>
</evidence>
<evidence type="ECO:0008006" key="3">
    <source>
        <dbReference type="Google" id="ProtNLM"/>
    </source>
</evidence>
<keyword evidence="2" id="KW-1185">Reference proteome</keyword>
<protein>
    <recommendedName>
        <fullName evidence="3">DUF1800 domain-containing protein</fullName>
    </recommendedName>
</protein>
<dbReference type="InterPro" id="IPR014917">
    <property type="entry name" value="DUF1800"/>
</dbReference>